<sequence length="99" mass="11585">MHDTHTLTRHRDIQSWVSGHRGIPAIARVRDHLGEMRARLCLSFERKRRSNDDRTRIDDGMSPCSWTAWLAELDRQNLALKVSGSDKPEFEFVDRRQAN</sequence>
<accession>A0A0F5G002</accession>
<protein>
    <submittedName>
        <fullName evidence="1">Uncharacterized protein</fullName>
    </submittedName>
</protein>
<dbReference type="Proteomes" id="UP000033632">
    <property type="component" value="Unassembled WGS sequence"/>
</dbReference>
<gene>
    <name evidence="1" type="ORF">VE25_00210</name>
</gene>
<dbReference type="RefSeq" id="WP_046106556.1">
    <property type="nucleotide sequence ID" value="NZ_JZEX01000009.1"/>
</dbReference>
<reference evidence="1 2" key="1">
    <citation type="submission" date="2015-03" db="EMBL/GenBank/DDBJ databases">
        <authorList>
            <person name="Hassan Y.I."/>
            <person name="Lepp D."/>
            <person name="Li X.-Z."/>
            <person name="Zhou T."/>
        </authorList>
    </citation>
    <scope>NUCLEOTIDE SEQUENCE [LARGE SCALE GENOMIC DNA]</scope>
    <source>
        <strain evidence="1 2">BD-c194</strain>
    </source>
</reference>
<dbReference type="AlphaFoldDB" id="A0A0F5G002"/>
<dbReference type="OrthoDB" id="9808866at2"/>
<organism evidence="1 2">
    <name type="scientific">Devosia geojensis</name>
    <dbReference type="NCBI Taxonomy" id="443610"/>
    <lineage>
        <taxon>Bacteria</taxon>
        <taxon>Pseudomonadati</taxon>
        <taxon>Pseudomonadota</taxon>
        <taxon>Alphaproteobacteria</taxon>
        <taxon>Hyphomicrobiales</taxon>
        <taxon>Devosiaceae</taxon>
        <taxon>Devosia</taxon>
    </lineage>
</organism>
<comment type="caution">
    <text evidence="1">The sequence shown here is derived from an EMBL/GenBank/DDBJ whole genome shotgun (WGS) entry which is preliminary data.</text>
</comment>
<keyword evidence="2" id="KW-1185">Reference proteome</keyword>
<proteinExistence type="predicted"/>
<evidence type="ECO:0000313" key="2">
    <source>
        <dbReference type="Proteomes" id="UP000033632"/>
    </source>
</evidence>
<dbReference type="STRING" id="443610.VE25_00210"/>
<evidence type="ECO:0000313" key="1">
    <source>
        <dbReference type="EMBL" id="KKB13782.1"/>
    </source>
</evidence>
<name>A0A0F5G002_9HYPH</name>
<dbReference type="EMBL" id="JZEX01000009">
    <property type="protein sequence ID" value="KKB13782.1"/>
    <property type="molecule type" value="Genomic_DNA"/>
</dbReference>
<dbReference type="PATRIC" id="fig|443610.3.peg.29"/>